<dbReference type="OrthoDB" id="9768004at2"/>
<name>A0A418N7F6_9FLAO</name>
<dbReference type="InterPro" id="IPR019866">
    <property type="entry name" value="Glid_motil-assoc_lipo_GldK"/>
</dbReference>
<reference evidence="2 4" key="1">
    <citation type="submission" date="2018-08" db="EMBL/GenBank/DDBJ databases">
        <title>Proposal of Muricauda 72 sp.nov. and Muricauda NH166 sp.nov., isolated from seawater.</title>
        <authorList>
            <person name="Cheng H."/>
            <person name="Wu Y.-H."/>
            <person name="Guo L.-L."/>
            <person name="Xu X.-W."/>
        </authorList>
    </citation>
    <scope>NUCLEOTIDE SEQUENCE [LARGE SCALE GENOMIC DNA]</scope>
    <source>
        <strain evidence="2 4">NH166</strain>
    </source>
</reference>
<organism evidence="2 4">
    <name type="scientific">Flagellimonas aequoris</name>
    <dbReference type="NCBI Taxonomy" id="2306997"/>
    <lineage>
        <taxon>Bacteria</taxon>
        <taxon>Pseudomonadati</taxon>
        <taxon>Bacteroidota</taxon>
        <taxon>Flavobacteriia</taxon>
        <taxon>Flavobacteriales</taxon>
        <taxon>Flavobacteriaceae</taxon>
        <taxon>Flagellimonas</taxon>
    </lineage>
</organism>
<evidence type="ECO:0000313" key="5">
    <source>
        <dbReference type="Proteomes" id="UP000321528"/>
    </source>
</evidence>
<dbReference type="PANTHER" id="PTHR23150">
    <property type="entry name" value="SULFATASE MODIFYING FACTOR 1, 2"/>
    <property type="match status" value="1"/>
</dbReference>
<dbReference type="InterPro" id="IPR051043">
    <property type="entry name" value="Sulfatase_Mod_Factor_Kinase"/>
</dbReference>
<dbReference type="RefSeq" id="WP_119640066.1">
    <property type="nucleotide sequence ID" value="NZ_QXFJ01000023.1"/>
</dbReference>
<dbReference type="Gene3D" id="3.90.1580.10">
    <property type="entry name" value="paralog of FGE (formylglycine-generating enzyme)"/>
    <property type="match status" value="2"/>
</dbReference>
<evidence type="ECO:0000259" key="1">
    <source>
        <dbReference type="Pfam" id="PF03781"/>
    </source>
</evidence>
<dbReference type="EMBL" id="QXFJ01000023">
    <property type="protein sequence ID" value="RIV70541.1"/>
    <property type="molecule type" value="Genomic_DNA"/>
</dbReference>
<keyword evidence="2" id="KW-0449">Lipoprotein</keyword>
<dbReference type="Proteomes" id="UP000284189">
    <property type="component" value="Unassembled WGS sequence"/>
</dbReference>
<keyword evidence="5" id="KW-1185">Reference proteome</keyword>
<proteinExistence type="predicted"/>
<evidence type="ECO:0000313" key="3">
    <source>
        <dbReference type="EMBL" id="TXK01968.1"/>
    </source>
</evidence>
<dbReference type="PROSITE" id="PS51257">
    <property type="entry name" value="PROKAR_LIPOPROTEIN"/>
    <property type="match status" value="1"/>
</dbReference>
<sequence length="458" mass="52603">MRKLFFSSLALVFLLSSCGSKSRSKGELVGVSGKQWHPEKPYGMELIPRGAFVMGKAEEDQAKVLNAPTRTVTVRSFYMDDTEITNSEYRQFVEWVKDSIVRTRLAILADELGIGPEDEGIGEYAFKDTDTTELSAYDKYMLDNYAGLGETGYEGRALNKDVDLIWDTSEYPDEYYSEVMDSIYLPEEESYNGLRSIDVTKLKYKYNWMDIEAAARAKTGGRKDFIRHEELEIYPDTTVWIKDFEYSYNEPMHNDYFWHDAYSDYPVVGVNWMQAKAFCNWRTKFKNDDQKSRGKQFVNQFRLPTEAEWEYAARGGIEGGTYPWGGPYVISDTGCFMANFKPQRGDYAADAALYTVEAKSFEPNDYNLYNMAGNVSEWTNSSFDQNAYDYLSTMNPNVGSGQNKRKVIRGGSWKDVAYFLQVSTRDYEYQDSARSYIGFRTVQDYMGEEDSTNGRSGL</sequence>
<dbReference type="NCBIfam" id="TIGR03525">
    <property type="entry name" value="GldK"/>
    <property type="match status" value="1"/>
</dbReference>
<dbReference type="InterPro" id="IPR016187">
    <property type="entry name" value="CTDL_fold"/>
</dbReference>
<dbReference type="EMBL" id="VNWL01000022">
    <property type="protein sequence ID" value="TXK01968.1"/>
    <property type="molecule type" value="Genomic_DNA"/>
</dbReference>
<dbReference type="InterPro" id="IPR005532">
    <property type="entry name" value="SUMF_dom"/>
</dbReference>
<evidence type="ECO:0000313" key="2">
    <source>
        <dbReference type="EMBL" id="RIV70541.1"/>
    </source>
</evidence>
<evidence type="ECO:0000313" key="4">
    <source>
        <dbReference type="Proteomes" id="UP000284189"/>
    </source>
</evidence>
<gene>
    <name evidence="2" type="primary">gldK</name>
    <name evidence="2" type="ORF">D2U88_09185</name>
    <name evidence="3" type="ORF">FQ019_09110</name>
</gene>
<dbReference type="Pfam" id="PF03781">
    <property type="entry name" value="FGE-sulfatase"/>
    <property type="match status" value="1"/>
</dbReference>
<dbReference type="AlphaFoldDB" id="A0A418N7F6"/>
<dbReference type="PANTHER" id="PTHR23150:SF19">
    <property type="entry name" value="FORMYLGLYCINE-GENERATING ENZYME"/>
    <property type="match status" value="1"/>
</dbReference>
<dbReference type="Proteomes" id="UP000321528">
    <property type="component" value="Unassembled WGS sequence"/>
</dbReference>
<dbReference type="SUPFAM" id="SSF56436">
    <property type="entry name" value="C-type lectin-like"/>
    <property type="match status" value="1"/>
</dbReference>
<dbReference type="InterPro" id="IPR042095">
    <property type="entry name" value="SUMF_sf"/>
</dbReference>
<protein>
    <submittedName>
        <fullName evidence="2">Gliding motility lipoprotein GldK</fullName>
    </submittedName>
</protein>
<comment type="caution">
    <text evidence="2">The sequence shown here is derived from an EMBL/GenBank/DDBJ whole genome shotgun (WGS) entry which is preliminary data.</text>
</comment>
<dbReference type="GO" id="GO:0120147">
    <property type="term" value="F:formylglycine-generating oxidase activity"/>
    <property type="evidence" value="ECO:0007669"/>
    <property type="project" value="TreeGrafter"/>
</dbReference>
<reference evidence="3 5" key="2">
    <citation type="submission" date="2019-07" db="EMBL/GenBank/DDBJ databases">
        <title>Draft genome of two Muricauda strains isolated from deep sea.</title>
        <authorList>
            <person name="Sun C."/>
        </authorList>
    </citation>
    <scope>NUCLEOTIDE SEQUENCE [LARGE SCALE GENOMIC DNA]</scope>
    <source>
        <strain evidence="3 5">NH166</strain>
    </source>
</reference>
<accession>A0A418N7F6</accession>
<feature type="domain" description="Sulfatase-modifying factor enzyme-like" evidence="1">
    <location>
        <begin position="44"/>
        <end position="442"/>
    </location>
</feature>